<keyword evidence="2" id="KW-0813">Transport</keyword>
<evidence type="ECO:0000256" key="2">
    <source>
        <dbReference type="ARBA" id="ARBA00022448"/>
    </source>
</evidence>
<dbReference type="GO" id="GO:0016020">
    <property type="term" value="C:membrane"/>
    <property type="evidence" value="ECO:0007669"/>
    <property type="project" value="UniProtKB-SubCell"/>
</dbReference>
<dbReference type="CDD" id="cd08760">
    <property type="entry name" value="Cyt_b561_FRRS1_like"/>
    <property type="match status" value="1"/>
</dbReference>
<evidence type="ECO:0000256" key="1">
    <source>
        <dbReference type="ARBA" id="ARBA00004370"/>
    </source>
</evidence>
<keyword evidence="4" id="KW-0249">Electron transport</keyword>
<evidence type="ECO:0000313" key="10">
    <source>
        <dbReference type="Proteomes" id="UP001249851"/>
    </source>
</evidence>
<dbReference type="InterPro" id="IPR006593">
    <property type="entry name" value="Cyt_b561/ferric_Rdtase_TM"/>
</dbReference>
<dbReference type="PROSITE" id="PS50939">
    <property type="entry name" value="CYTOCHROME_B561"/>
    <property type="match status" value="1"/>
</dbReference>
<dbReference type="AlphaFoldDB" id="A0AAD9PW43"/>
<reference evidence="9" key="1">
    <citation type="journal article" date="2023" name="G3 (Bethesda)">
        <title>Whole genome assembly and annotation of the endangered Caribbean coral Acropora cervicornis.</title>
        <authorList>
            <person name="Selwyn J.D."/>
            <person name="Vollmer S.V."/>
        </authorList>
    </citation>
    <scope>NUCLEOTIDE SEQUENCE</scope>
    <source>
        <strain evidence="9">K2</strain>
    </source>
</reference>
<dbReference type="PANTHER" id="PTHR23130:SF171">
    <property type="entry name" value="OS01G0895300 PROTEIN"/>
    <property type="match status" value="1"/>
</dbReference>
<feature type="transmembrane region" description="Helical" evidence="7">
    <location>
        <begin position="30"/>
        <end position="51"/>
    </location>
</feature>
<comment type="subcellular location">
    <subcellularLocation>
        <location evidence="1">Membrane</location>
    </subcellularLocation>
</comment>
<evidence type="ECO:0000313" key="9">
    <source>
        <dbReference type="EMBL" id="KAK2550166.1"/>
    </source>
</evidence>
<sequence>MDCLQERRTLFAQIGNRIAVNKKRGAGAHAYIGIVVFVLSVIQPFMALVRPNPGAERRYIFNWAHRGVGLTCFLMAVVNVFLGIRLSGANLDDTSLYIMIVYAVGVAVVIVLSEYLSLKTGDKATYTAANKDSIVSRMLVFGFLVVLAFSAVVALVVLIAIAGNGSHHDHDNHHHH</sequence>
<name>A0AAD9PW43_ACRCE</name>
<evidence type="ECO:0000256" key="5">
    <source>
        <dbReference type="ARBA" id="ARBA00022989"/>
    </source>
</evidence>
<evidence type="ECO:0000259" key="8">
    <source>
        <dbReference type="PROSITE" id="PS50939"/>
    </source>
</evidence>
<dbReference type="Pfam" id="PF03188">
    <property type="entry name" value="Cytochrom_B561"/>
    <property type="match status" value="1"/>
</dbReference>
<gene>
    <name evidence="9" type="ORF">P5673_029201</name>
</gene>
<keyword evidence="10" id="KW-1185">Reference proteome</keyword>
<feature type="transmembrane region" description="Helical" evidence="7">
    <location>
        <begin position="63"/>
        <end position="84"/>
    </location>
</feature>
<feature type="domain" description="Cytochrome b561" evidence="8">
    <location>
        <begin position="1"/>
        <end position="120"/>
    </location>
</feature>
<keyword evidence="5 7" id="KW-1133">Transmembrane helix</keyword>
<comment type="caution">
    <text evidence="9">The sequence shown here is derived from an EMBL/GenBank/DDBJ whole genome shotgun (WGS) entry which is preliminary data.</text>
</comment>
<keyword evidence="6 7" id="KW-0472">Membrane</keyword>
<dbReference type="EMBL" id="JARQWQ010000114">
    <property type="protein sequence ID" value="KAK2550166.1"/>
    <property type="molecule type" value="Genomic_DNA"/>
</dbReference>
<organism evidence="9 10">
    <name type="scientific">Acropora cervicornis</name>
    <name type="common">Staghorn coral</name>
    <dbReference type="NCBI Taxonomy" id="6130"/>
    <lineage>
        <taxon>Eukaryota</taxon>
        <taxon>Metazoa</taxon>
        <taxon>Cnidaria</taxon>
        <taxon>Anthozoa</taxon>
        <taxon>Hexacorallia</taxon>
        <taxon>Scleractinia</taxon>
        <taxon>Astrocoeniina</taxon>
        <taxon>Acroporidae</taxon>
        <taxon>Acropora</taxon>
    </lineage>
</organism>
<protein>
    <submittedName>
        <fullName evidence="9">Ferric-chelate reductase 1</fullName>
    </submittedName>
</protein>
<evidence type="ECO:0000256" key="4">
    <source>
        <dbReference type="ARBA" id="ARBA00022982"/>
    </source>
</evidence>
<dbReference type="Proteomes" id="UP001249851">
    <property type="component" value="Unassembled WGS sequence"/>
</dbReference>
<reference evidence="9" key="2">
    <citation type="journal article" date="2023" name="Science">
        <title>Genomic signatures of disease resistance in endangered staghorn corals.</title>
        <authorList>
            <person name="Vollmer S.V."/>
            <person name="Selwyn J.D."/>
            <person name="Despard B.A."/>
            <person name="Roesel C.L."/>
        </authorList>
    </citation>
    <scope>NUCLEOTIDE SEQUENCE</scope>
    <source>
        <strain evidence="9">K2</strain>
    </source>
</reference>
<evidence type="ECO:0000256" key="7">
    <source>
        <dbReference type="SAM" id="Phobius"/>
    </source>
</evidence>
<dbReference type="PANTHER" id="PTHR23130">
    <property type="entry name" value="CYTOCHROME B561 AND DOMON DOMAIN-CONTAINING PROTEIN"/>
    <property type="match status" value="1"/>
</dbReference>
<evidence type="ECO:0000256" key="3">
    <source>
        <dbReference type="ARBA" id="ARBA00022692"/>
    </source>
</evidence>
<keyword evidence="3 7" id="KW-0812">Transmembrane</keyword>
<evidence type="ECO:0000256" key="6">
    <source>
        <dbReference type="ARBA" id="ARBA00023136"/>
    </source>
</evidence>
<feature type="transmembrane region" description="Helical" evidence="7">
    <location>
        <begin position="96"/>
        <end position="118"/>
    </location>
</feature>
<feature type="transmembrane region" description="Helical" evidence="7">
    <location>
        <begin position="139"/>
        <end position="162"/>
    </location>
</feature>
<proteinExistence type="predicted"/>
<dbReference type="Gene3D" id="1.20.120.1770">
    <property type="match status" value="1"/>
</dbReference>
<accession>A0AAD9PW43</accession>